<dbReference type="EMBL" id="MU825885">
    <property type="protein sequence ID" value="KAJ7384674.1"/>
    <property type="molecule type" value="Genomic_DNA"/>
</dbReference>
<accession>A0A9X0D4L6</accession>
<protein>
    <submittedName>
        <fullName evidence="2">Uncharacterized protein</fullName>
    </submittedName>
</protein>
<feature type="region of interest" description="Disordered" evidence="1">
    <location>
        <begin position="60"/>
        <end position="87"/>
    </location>
</feature>
<dbReference type="Proteomes" id="UP001163046">
    <property type="component" value="Unassembled WGS sequence"/>
</dbReference>
<sequence>MIQRLVLRVWVCSVSHVPFFPRQGDGGTGDVTDNCGDVNDSCTSDGNDNSKECDGKDTEVAELDTKDNQTSFLQTSSSSSRRRILEA</sequence>
<comment type="caution">
    <text evidence="2">The sequence shown here is derived from an EMBL/GenBank/DDBJ whole genome shotgun (WGS) entry which is preliminary data.</text>
</comment>
<evidence type="ECO:0000313" key="2">
    <source>
        <dbReference type="EMBL" id="KAJ7384674.1"/>
    </source>
</evidence>
<reference evidence="2" key="1">
    <citation type="submission" date="2023-01" db="EMBL/GenBank/DDBJ databases">
        <title>Genome assembly of the deep-sea coral Lophelia pertusa.</title>
        <authorList>
            <person name="Herrera S."/>
            <person name="Cordes E."/>
        </authorList>
    </citation>
    <scope>NUCLEOTIDE SEQUENCE</scope>
    <source>
        <strain evidence="2">USNM1676648</strain>
        <tissue evidence="2">Polyp</tissue>
    </source>
</reference>
<gene>
    <name evidence="2" type="ORF">OS493_020255</name>
</gene>
<evidence type="ECO:0000256" key="1">
    <source>
        <dbReference type="SAM" id="MobiDB-lite"/>
    </source>
</evidence>
<organism evidence="2 3">
    <name type="scientific">Desmophyllum pertusum</name>
    <dbReference type="NCBI Taxonomy" id="174260"/>
    <lineage>
        <taxon>Eukaryota</taxon>
        <taxon>Metazoa</taxon>
        <taxon>Cnidaria</taxon>
        <taxon>Anthozoa</taxon>
        <taxon>Hexacorallia</taxon>
        <taxon>Scleractinia</taxon>
        <taxon>Caryophylliina</taxon>
        <taxon>Caryophylliidae</taxon>
        <taxon>Desmophyllum</taxon>
    </lineage>
</organism>
<dbReference type="AlphaFoldDB" id="A0A9X0D4L6"/>
<proteinExistence type="predicted"/>
<keyword evidence="3" id="KW-1185">Reference proteome</keyword>
<evidence type="ECO:0000313" key="3">
    <source>
        <dbReference type="Proteomes" id="UP001163046"/>
    </source>
</evidence>
<name>A0A9X0D4L6_9CNID</name>